<evidence type="ECO:0000256" key="1">
    <source>
        <dbReference type="ARBA" id="ARBA00012452"/>
    </source>
</evidence>
<dbReference type="InterPro" id="IPR036249">
    <property type="entry name" value="Thioredoxin-like_sf"/>
</dbReference>
<feature type="compositionally biased region" description="Basic residues" evidence="5">
    <location>
        <begin position="26"/>
        <end position="37"/>
    </location>
</feature>
<dbReference type="SFLD" id="SFLDG00363">
    <property type="entry name" value="AMPS_(cytGST):_Alpha-__Mu-__Pi"/>
    <property type="match status" value="1"/>
</dbReference>
<sequence>MLDMIIVSVIEVMVFTVVDKVANKKRKSKKGKKHAKKNGQDVAENQPESSSVEQSEDLISNEEVVVEVVEEVNESEEDDGLAFIDQEEETVLALLEGLYVSAATLSHPSDQVGDEAVSSATRQSKKKKQAMPSYKFTYFHGRGIGEVARQLFALSDTPFEDVRLRGEEWMNIKDQSPWGHVPWLEVDGKVLNQSWAIARYLANQFGFAGKTPFESAMVDALGDQYKDYWNEIKPFFMPMYRQNMEGMKDEFEKKKKEVAEPARDKFYAILTKEYKKNGSTGHLVGSSLTWIDLVVVDHMGVLDHYVPGFLDGFEEMRELQKRVNAHPKLAEWLKKRPHTPQ</sequence>
<dbReference type="SFLD" id="SFLDG01205">
    <property type="entry name" value="AMPS.1"/>
    <property type="match status" value="1"/>
</dbReference>
<feature type="region of interest" description="Disordered" evidence="5">
    <location>
        <begin position="26"/>
        <end position="61"/>
    </location>
</feature>
<dbReference type="AlphaFoldDB" id="A0A2A6BUD0"/>
<evidence type="ECO:0000313" key="7">
    <source>
        <dbReference type="Proteomes" id="UP000005239"/>
    </source>
</evidence>
<dbReference type="Gene3D" id="3.40.30.10">
    <property type="entry name" value="Glutaredoxin"/>
    <property type="match status" value="1"/>
</dbReference>
<evidence type="ECO:0000256" key="5">
    <source>
        <dbReference type="SAM" id="MobiDB-lite"/>
    </source>
</evidence>
<dbReference type="InterPro" id="IPR050213">
    <property type="entry name" value="GST_superfamily"/>
</dbReference>
<accession>A0A2A6BUD0</accession>
<dbReference type="InterPro" id="IPR004046">
    <property type="entry name" value="GST_C"/>
</dbReference>
<reference evidence="7" key="1">
    <citation type="journal article" date="2008" name="Nat. Genet.">
        <title>The Pristionchus pacificus genome provides a unique perspective on nematode lifestyle and parasitism.</title>
        <authorList>
            <person name="Dieterich C."/>
            <person name="Clifton S.W."/>
            <person name="Schuster L.N."/>
            <person name="Chinwalla A."/>
            <person name="Delehaunty K."/>
            <person name="Dinkelacker I."/>
            <person name="Fulton L."/>
            <person name="Fulton R."/>
            <person name="Godfrey J."/>
            <person name="Minx P."/>
            <person name="Mitreva M."/>
            <person name="Roeseler W."/>
            <person name="Tian H."/>
            <person name="Witte H."/>
            <person name="Yang S.P."/>
            <person name="Wilson R.K."/>
            <person name="Sommer R.J."/>
        </authorList>
    </citation>
    <scope>NUCLEOTIDE SEQUENCE [LARGE SCALE GENOMIC DNA]</scope>
    <source>
        <strain evidence="7">PS312</strain>
    </source>
</reference>
<keyword evidence="7" id="KW-1185">Reference proteome</keyword>
<dbReference type="GO" id="GO:0006749">
    <property type="term" value="P:glutathione metabolic process"/>
    <property type="evidence" value="ECO:0000318"/>
    <property type="project" value="GO_Central"/>
</dbReference>
<dbReference type="EC" id="2.5.1.18" evidence="1"/>
<dbReference type="FunFam" id="1.20.1050.10:FF:000044">
    <property type="entry name" value="Glutathione S-transferase"/>
    <property type="match status" value="1"/>
</dbReference>
<comment type="similarity">
    <text evidence="3">Belongs to the GST superfamily. Sigma family.</text>
</comment>
<dbReference type="PANTHER" id="PTHR11571">
    <property type="entry name" value="GLUTATHIONE S-TRANSFERASE"/>
    <property type="match status" value="1"/>
</dbReference>
<keyword evidence="2" id="KW-0808">Transferase</keyword>
<dbReference type="GO" id="GO:0004364">
    <property type="term" value="F:glutathione transferase activity"/>
    <property type="evidence" value="ECO:0000318"/>
    <property type="project" value="GO_Central"/>
</dbReference>
<evidence type="ECO:0000256" key="2">
    <source>
        <dbReference type="ARBA" id="ARBA00022679"/>
    </source>
</evidence>
<comment type="catalytic activity">
    <reaction evidence="4">
        <text>RX + glutathione = an S-substituted glutathione + a halide anion + H(+)</text>
        <dbReference type="Rhea" id="RHEA:16437"/>
        <dbReference type="ChEBI" id="CHEBI:15378"/>
        <dbReference type="ChEBI" id="CHEBI:16042"/>
        <dbReference type="ChEBI" id="CHEBI:17792"/>
        <dbReference type="ChEBI" id="CHEBI:57925"/>
        <dbReference type="ChEBI" id="CHEBI:90779"/>
        <dbReference type="EC" id="2.5.1.18"/>
    </reaction>
</comment>
<dbReference type="PROSITE" id="PS50404">
    <property type="entry name" value="GST_NTER"/>
    <property type="match status" value="1"/>
</dbReference>
<dbReference type="SUPFAM" id="SSF52833">
    <property type="entry name" value="Thioredoxin-like"/>
    <property type="match status" value="1"/>
</dbReference>
<proteinExistence type="inferred from homology"/>
<dbReference type="InterPro" id="IPR010987">
    <property type="entry name" value="Glutathione-S-Trfase_C-like"/>
</dbReference>
<dbReference type="OrthoDB" id="414243at2759"/>
<dbReference type="FunFam" id="3.40.30.10:FF:000258">
    <property type="entry name" value="Glutathione S-transferase"/>
    <property type="match status" value="1"/>
</dbReference>
<dbReference type="Proteomes" id="UP000005239">
    <property type="component" value="Unassembled WGS sequence"/>
</dbReference>
<dbReference type="CDD" id="cd03192">
    <property type="entry name" value="GST_C_Sigma_like"/>
    <property type="match status" value="1"/>
</dbReference>
<dbReference type="PANTHER" id="PTHR11571:SF224">
    <property type="entry name" value="HEMATOPOIETIC PROSTAGLANDIN D SYNTHASE"/>
    <property type="match status" value="1"/>
</dbReference>
<reference evidence="6" key="2">
    <citation type="submission" date="2022-06" db="UniProtKB">
        <authorList>
            <consortium name="EnsemblMetazoa"/>
        </authorList>
    </citation>
    <scope>IDENTIFICATION</scope>
    <source>
        <strain evidence="6">PS312</strain>
    </source>
</reference>
<dbReference type="InterPro" id="IPR004045">
    <property type="entry name" value="Glutathione_S-Trfase_N"/>
</dbReference>
<dbReference type="Pfam" id="PF02798">
    <property type="entry name" value="GST_N"/>
    <property type="match status" value="1"/>
</dbReference>
<dbReference type="CDD" id="cd03039">
    <property type="entry name" value="GST_N_Sigma_like"/>
    <property type="match status" value="1"/>
</dbReference>
<dbReference type="Gene3D" id="1.20.1050.10">
    <property type="match status" value="1"/>
</dbReference>
<dbReference type="PROSITE" id="PS50405">
    <property type="entry name" value="GST_CTER"/>
    <property type="match status" value="1"/>
</dbReference>
<evidence type="ECO:0000313" key="6">
    <source>
        <dbReference type="EnsemblMetazoa" id="PPA01141.1"/>
    </source>
</evidence>
<organism evidence="6 7">
    <name type="scientific">Pristionchus pacificus</name>
    <name type="common">Parasitic nematode worm</name>
    <dbReference type="NCBI Taxonomy" id="54126"/>
    <lineage>
        <taxon>Eukaryota</taxon>
        <taxon>Metazoa</taxon>
        <taxon>Ecdysozoa</taxon>
        <taxon>Nematoda</taxon>
        <taxon>Chromadorea</taxon>
        <taxon>Rhabditida</taxon>
        <taxon>Rhabditina</taxon>
        <taxon>Diplogasteromorpha</taxon>
        <taxon>Diplogasteroidea</taxon>
        <taxon>Neodiplogasteridae</taxon>
        <taxon>Pristionchus</taxon>
    </lineage>
</organism>
<dbReference type="Pfam" id="PF14497">
    <property type="entry name" value="GST_C_3"/>
    <property type="match status" value="1"/>
</dbReference>
<evidence type="ECO:0000256" key="4">
    <source>
        <dbReference type="ARBA" id="ARBA00047960"/>
    </source>
</evidence>
<dbReference type="EnsemblMetazoa" id="PPA01141.1">
    <property type="protein sequence ID" value="PPA01141.1"/>
    <property type="gene ID" value="WBGene00090695"/>
</dbReference>
<gene>
    <name evidence="6" type="primary">WBGene00090695</name>
</gene>
<dbReference type="InterPro" id="IPR036282">
    <property type="entry name" value="Glutathione-S-Trfase_C_sf"/>
</dbReference>
<evidence type="ECO:0000256" key="3">
    <source>
        <dbReference type="ARBA" id="ARBA00038317"/>
    </source>
</evidence>
<accession>A0A8R1Y4Z7</accession>
<name>A0A2A6BUD0_PRIPA</name>
<dbReference type="SFLD" id="SFLDS00019">
    <property type="entry name" value="Glutathione_Transferase_(cytos"/>
    <property type="match status" value="1"/>
</dbReference>
<protein>
    <recommendedName>
        <fullName evidence="1">glutathione transferase</fullName>
        <ecNumber evidence="1">2.5.1.18</ecNumber>
    </recommendedName>
</protein>
<dbReference type="InterPro" id="IPR040079">
    <property type="entry name" value="Glutathione_S-Trfase"/>
</dbReference>
<dbReference type="SUPFAM" id="SSF47616">
    <property type="entry name" value="GST C-terminal domain-like"/>
    <property type="match status" value="1"/>
</dbReference>